<dbReference type="Proteomes" id="UP000886829">
    <property type="component" value="Unassembled WGS sequence"/>
</dbReference>
<keyword evidence="1" id="KW-0285">Flavoprotein</keyword>
<feature type="compositionally biased region" description="Low complexity" evidence="3">
    <location>
        <begin position="386"/>
        <end position="417"/>
    </location>
</feature>
<evidence type="ECO:0000313" key="5">
    <source>
        <dbReference type="EMBL" id="HIX56514.1"/>
    </source>
</evidence>
<name>A0A9D2B121_9GAMM</name>
<feature type="compositionally biased region" description="Polar residues" evidence="3">
    <location>
        <begin position="142"/>
        <end position="164"/>
    </location>
</feature>
<sequence>MSLDPAANTSEQVTATQERTTNSAIASPNTATTVATSSKNADALAATKEQNTLASDIERLRLSSDLHNAPELEPVGSISDLTQTSTQKQSPDLAPELGTSQSSVAGPETSQENGHSSLIKPPEQKPYRDAFGNRISKPVVSTLPQDQQETAAADTNDSNGTEETINPPCPVNIAVVFFSYPEHLPHESTDVDELTGASVIYDSDYQRRGLVEYLARQICRETNADLFMISRVRPYPTDHDELIYEASEEFDMQSRPSIMMTPTFHPELYDLIFIGYPIWWYDLPMPLYTFFTHFDLSGKVIVPFCVHGGSRPFKTFALIDKQEPNAEVLYNYGLVMHRQDVPTKGTKAISAWLHGLQLSVISKLRHQIGHNTMINAAAAKDKSTDTAADSAAAAADAGNATNAATAAMEPAPAPAKSTAAGGKQNSPTTPAPAP</sequence>
<feature type="domain" description="Flavodoxin-like" evidence="4">
    <location>
        <begin position="208"/>
        <end position="327"/>
    </location>
</feature>
<dbReference type="PANTHER" id="PTHR39201:SF1">
    <property type="entry name" value="FLAVODOXIN-LIKE DOMAIN-CONTAINING PROTEIN"/>
    <property type="match status" value="1"/>
</dbReference>
<protein>
    <recommendedName>
        <fullName evidence="4">Flavodoxin-like domain-containing protein</fullName>
    </recommendedName>
</protein>
<reference evidence="5" key="2">
    <citation type="submission" date="2021-04" db="EMBL/GenBank/DDBJ databases">
        <authorList>
            <person name="Gilroy R."/>
        </authorList>
    </citation>
    <scope>NUCLEOTIDE SEQUENCE</scope>
    <source>
        <strain evidence="5">USASDec5-558</strain>
    </source>
</reference>
<dbReference type="EMBL" id="DXEV01000069">
    <property type="protein sequence ID" value="HIX56514.1"/>
    <property type="molecule type" value="Genomic_DNA"/>
</dbReference>
<proteinExistence type="predicted"/>
<dbReference type="InterPro" id="IPR008254">
    <property type="entry name" value="Flavodoxin/NO_synth"/>
</dbReference>
<feature type="region of interest" description="Disordered" evidence="3">
    <location>
        <begin position="70"/>
        <end position="167"/>
    </location>
</feature>
<feature type="compositionally biased region" description="Polar residues" evidence="3">
    <location>
        <begin position="7"/>
        <end position="39"/>
    </location>
</feature>
<dbReference type="InterPro" id="IPR029039">
    <property type="entry name" value="Flavoprotein-like_sf"/>
</dbReference>
<feature type="region of interest" description="Disordered" evidence="3">
    <location>
        <begin position="386"/>
        <end position="434"/>
    </location>
</feature>
<dbReference type="Pfam" id="PF12682">
    <property type="entry name" value="Flavodoxin_4"/>
    <property type="match status" value="1"/>
</dbReference>
<dbReference type="SUPFAM" id="SSF52218">
    <property type="entry name" value="Flavoproteins"/>
    <property type="match status" value="1"/>
</dbReference>
<gene>
    <name evidence="5" type="ORF">H9850_03465</name>
</gene>
<evidence type="ECO:0000256" key="2">
    <source>
        <dbReference type="ARBA" id="ARBA00022643"/>
    </source>
</evidence>
<keyword evidence="2" id="KW-0288">FMN</keyword>
<evidence type="ECO:0000256" key="1">
    <source>
        <dbReference type="ARBA" id="ARBA00022630"/>
    </source>
</evidence>
<feature type="compositionally biased region" description="Polar residues" evidence="3">
    <location>
        <begin position="79"/>
        <end position="90"/>
    </location>
</feature>
<organism evidence="5 6">
    <name type="scientific">Candidatus Anaerobiospirillum pullistercoris</name>
    <dbReference type="NCBI Taxonomy" id="2838452"/>
    <lineage>
        <taxon>Bacteria</taxon>
        <taxon>Pseudomonadati</taxon>
        <taxon>Pseudomonadota</taxon>
        <taxon>Gammaproteobacteria</taxon>
        <taxon>Aeromonadales</taxon>
        <taxon>Succinivibrionaceae</taxon>
        <taxon>Anaerobiospirillum</taxon>
    </lineage>
</organism>
<comment type="caution">
    <text evidence="5">The sequence shown here is derived from an EMBL/GenBank/DDBJ whole genome shotgun (WGS) entry which is preliminary data.</text>
</comment>
<dbReference type="Gene3D" id="3.40.50.360">
    <property type="match status" value="1"/>
</dbReference>
<accession>A0A9D2B121</accession>
<evidence type="ECO:0000256" key="3">
    <source>
        <dbReference type="SAM" id="MobiDB-lite"/>
    </source>
</evidence>
<evidence type="ECO:0000259" key="4">
    <source>
        <dbReference type="Pfam" id="PF12682"/>
    </source>
</evidence>
<feature type="region of interest" description="Disordered" evidence="3">
    <location>
        <begin position="1"/>
        <end position="39"/>
    </location>
</feature>
<evidence type="ECO:0000313" key="6">
    <source>
        <dbReference type="Proteomes" id="UP000886829"/>
    </source>
</evidence>
<dbReference type="GO" id="GO:0010181">
    <property type="term" value="F:FMN binding"/>
    <property type="evidence" value="ECO:0007669"/>
    <property type="project" value="InterPro"/>
</dbReference>
<feature type="compositionally biased region" description="Polar residues" evidence="3">
    <location>
        <begin position="98"/>
        <end position="116"/>
    </location>
</feature>
<dbReference type="AlphaFoldDB" id="A0A9D2B121"/>
<dbReference type="PANTHER" id="PTHR39201">
    <property type="entry name" value="EXPORTED PROTEIN-RELATED"/>
    <property type="match status" value="1"/>
</dbReference>
<reference evidence="5" key="1">
    <citation type="journal article" date="2021" name="PeerJ">
        <title>Extensive microbial diversity within the chicken gut microbiome revealed by metagenomics and culture.</title>
        <authorList>
            <person name="Gilroy R."/>
            <person name="Ravi A."/>
            <person name="Getino M."/>
            <person name="Pursley I."/>
            <person name="Horton D.L."/>
            <person name="Alikhan N.F."/>
            <person name="Baker D."/>
            <person name="Gharbi K."/>
            <person name="Hall N."/>
            <person name="Watson M."/>
            <person name="Adriaenssens E.M."/>
            <person name="Foster-Nyarko E."/>
            <person name="Jarju S."/>
            <person name="Secka A."/>
            <person name="Antonio M."/>
            <person name="Oren A."/>
            <person name="Chaudhuri R.R."/>
            <person name="La Ragione R."/>
            <person name="Hildebrand F."/>
            <person name="Pallen M.J."/>
        </authorList>
    </citation>
    <scope>NUCLEOTIDE SEQUENCE</scope>
    <source>
        <strain evidence="5">USASDec5-558</strain>
    </source>
</reference>